<dbReference type="STRING" id="326424.FRAAL2721"/>
<feature type="region of interest" description="Disordered" evidence="1">
    <location>
        <begin position="34"/>
        <end position="68"/>
    </location>
</feature>
<accession>Q0RM85</accession>
<dbReference type="HOGENOM" id="CLU_2787795_0_0_11"/>
<dbReference type="AlphaFoldDB" id="Q0RM85"/>
<evidence type="ECO:0000313" key="2">
    <source>
        <dbReference type="EMBL" id="CAJ61367.1"/>
    </source>
</evidence>
<evidence type="ECO:0000313" key="3">
    <source>
        <dbReference type="Proteomes" id="UP000000657"/>
    </source>
</evidence>
<keyword evidence="3" id="KW-1185">Reference proteome</keyword>
<name>Q0RM85_FRAAA</name>
<dbReference type="EMBL" id="CT573213">
    <property type="protein sequence ID" value="CAJ61367.1"/>
    <property type="molecule type" value="Genomic_DNA"/>
</dbReference>
<dbReference type="Proteomes" id="UP000000657">
    <property type="component" value="Chromosome"/>
</dbReference>
<dbReference type="KEGG" id="fal:FRAAL2721"/>
<proteinExistence type="predicted"/>
<organism evidence="2 3">
    <name type="scientific">Frankia alni (strain DSM 45986 / CECT 9034 / ACN14a)</name>
    <dbReference type="NCBI Taxonomy" id="326424"/>
    <lineage>
        <taxon>Bacteria</taxon>
        <taxon>Bacillati</taxon>
        <taxon>Actinomycetota</taxon>
        <taxon>Actinomycetes</taxon>
        <taxon>Frankiales</taxon>
        <taxon>Frankiaceae</taxon>
        <taxon>Frankia</taxon>
    </lineage>
</organism>
<protein>
    <submittedName>
        <fullName evidence="2">Uncharacterized protein</fullName>
    </submittedName>
</protein>
<reference evidence="2 3" key="1">
    <citation type="journal article" date="2007" name="Genome Res.">
        <title>Genome characteristics of facultatively symbiotic Frankia sp. strains reflect host range and host plant biogeography.</title>
        <authorList>
            <person name="Normand P."/>
            <person name="Lapierre P."/>
            <person name="Tisa L.S."/>
            <person name="Gogarten J.P."/>
            <person name="Alloisio N."/>
            <person name="Bagnarol E."/>
            <person name="Bassi C.A."/>
            <person name="Berry A.M."/>
            <person name="Bickhart D.M."/>
            <person name="Choisne N."/>
            <person name="Couloux A."/>
            <person name="Cournoyer B."/>
            <person name="Cruveiller S."/>
            <person name="Daubin V."/>
            <person name="Demange N."/>
            <person name="Francino M.P."/>
            <person name="Goltsman E."/>
            <person name="Huang Y."/>
            <person name="Kopp O.R."/>
            <person name="Labarre L."/>
            <person name="Lapidus A."/>
            <person name="Lavire C."/>
            <person name="Marechal J."/>
            <person name="Martinez M."/>
            <person name="Mastronunzio J.E."/>
            <person name="Mullin B.C."/>
            <person name="Niemann J."/>
            <person name="Pujic P."/>
            <person name="Rawnsley T."/>
            <person name="Rouy Z."/>
            <person name="Schenowitz C."/>
            <person name="Sellstedt A."/>
            <person name="Tavares F."/>
            <person name="Tomkins J.P."/>
            <person name="Vallenet D."/>
            <person name="Valverde C."/>
            <person name="Wall L.G."/>
            <person name="Wang Y."/>
            <person name="Medigue C."/>
            <person name="Benson D.R."/>
        </authorList>
    </citation>
    <scope>NUCLEOTIDE SEQUENCE [LARGE SCALE GENOMIC DNA]</scope>
    <source>
        <strain evidence="3">DSM 45986 / CECT 9034 / ACN14a</strain>
    </source>
</reference>
<gene>
    <name evidence="2" type="ordered locus">FRAAL2721</name>
</gene>
<sequence>MPAGVLTREQEAVFRAHTRRVDLLHAWYADAAAELQRPGRRPGMPALPAHDAGRRPESEGPIASRGAS</sequence>
<evidence type="ECO:0000256" key="1">
    <source>
        <dbReference type="SAM" id="MobiDB-lite"/>
    </source>
</evidence>